<feature type="repeat" description="TPR" evidence="1">
    <location>
        <begin position="580"/>
        <end position="613"/>
    </location>
</feature>
<name>A0ABV2Q0L8_9GAMM</name>
<feature type="repeat" description="TPR" evidence="1">
    <location>
        <begin position="478"/>
        <end position="511"/>
    </location>
</feature>
<evidence type="ECO:0000256" key="1">
    <source>
        <dbReference type="PROSITE-ProRule" id="PRU00339"/>
    </source>
</evidence>
<accession>A0ABV2Q0L8</accession>
<feature type="repeat" description="TPR" evidence="1">
    <location>
        <begin position="135"/>
        <end position="168"/>
    </location>
</feature>
<feature type="repeat" description="TPR" evidence="1">
    <location>
        <begin position="277"/>
        <end position="310"/>
    </location>
</feature>
<dbReference type="InterPro" id="IPR011990">
    <property type="entry name" value="TPR-like_helical_dom_sf"/>
</dbReference>
<dbReference type="InterPro" id="IPR014266">
    <property type="entry name" value="PEP-CTERM_TPR_PrsT"/>
</dbReference>
<dbReference type="InterPro" id="IPR019734">
    <property type="entry name" value="TPR_rpt"/>
</dbReference>
<sequence>MRLIELNTRIVRYGLALLCATLSLSGCGLTSGHGSVDAGIKHQANGEYRAAYIEAKKVLQRDSKNGEAWLLLGQASLMLGNPKDALSELQNAGANGVPAERWAVPMGRALLATQQYDKLLATLTPDKPYESTVKTRVAVLRGDAYRGLRQFDQARQAYTAVLPADPKNPGALVGLAQLAAIGNDPDSAGKYVQQALAAAPDNPQAWVAKGDLAFDSGDFAGAEADYQKVMGFKNPDWLPQERFYALTRLANAQAQQNQFDKALANIQTLEKMSPQQPYLHYLHAVVLYRQGHLDAAVSELQQVLQVSPDNARAQLLMGAVNYAQGNYGQAEMYLSNAMGMDQKNVDARKLLALTLYREGRSRQALDTLRPVAPGTPSDTELLALLERAATAGAGSPGTVAAATSASHPSDAQFARAGNALAGGNEVEAIRLLQEVPAGNASTEARRNSLLVMTYVREQRPAEAVKVAAAYASSNPRNSDAHLLYGTALVAAGQHAEARAQYSEALKLDPENLAALLSLGSLDSLEGHHEAAANRYAMVLKKDPRNTAALTALGQLAVLQGDKAEAAKRFRQAIDAAPKSTTAYIALVVLYSESGKFDEAVSTAKQLVAANPDNPAALNALGSAELNAGRHGEALKPLQQAVNLAPQVPLYRTNLARAQILGKDTKAAEGNLDAVIKTDPGQVTAVVMRAFLKSQDHDLAGAIALAQMLQKQPATQAAGLSLEGDLYMANKSYREAAQAYQQGLKLQYERPLVVKSFLALSESGVNAPEGVLRDWLAKHPDDAATRLLLADYYLNHTQNALAAGEYEQVLKTYPSNIDALNNLAWIYTEQNNPKALALAERAYKLASGSPGIADTYAWALIAHNQPKTALPILLQAAKAAPKASAIQYHLAVAQARTGDHAGARSTLAALQKSGADFQGKPAAEKLYRELTGVAAK</sequence>
<reference evidence="2 3" key="1">
    <citation type="submission" date="2024-06" db="EMBL/GenBank/DDBJ databases">
        <title>Sorghum-associated microbial communities from plants grown in Nebraska, USA.</title>
        <authorList>
            <person name="Schachtman D."/>
        </authorList>
    </citation>
    <scope>NUCLEOTIDE SEQUENCE [LARGE SCALE GENOMIC DNA]</scope>
    <source>
        <strain evidence="2 3">1757</strain>
    </source>
</reference>
<feature type="repeat" description="TPR" evidence="1">
    <location>
        <begin position="614"/>
        <end position="647"/>
    </location>
</feature>
<gene>
    <name evidence="2" type="ORF">ABIE04_003214</name>
</gene>
<dbReference type="Pfam" id="PF13432">
    <property type="entry name" value="TPR_16"/>
    <property type="match status" value="4"/>
</dbReference>
<dbReference type="PANTHER" id="PTHR12558:SF13">
    <property type="entry name" value="CELL DIVISION CYCLE PROTEIN 27 HOMOLOG"/>
    <property type="match status" value="1"/>
</dbReference>
<dbReference type="PROSITE" id="PS51257">
    <property type="entry name" value="PROKAR_LIPOPROTEIN"/>
    <property type="match status" value="1"/>
</dbReference>
<comment type="caution">
    <text evidence="2">The sequence shown here is derived from an EMBL/GenBank/DDBJ whole genome shotgun (WGS) entry which is preliminary data.</text>
</comment>
<evidence type="ECO:0000313" key="2">
    <source>
        <dbReference type="EMBL" id="MET4570835.1"/>
    </source>
</evidence>
<dbReference type="PANTHER" id="PTHR12558">
    <property type="entry name" value="CELL DIVISION CYCLE 16,23,27"/>
    <property type="match status" value="1"/>
</dbReference>
<proteinExistence type="predicted"/>
<evidence type="ECO:0000313" key="3">
    <source>
        <dbReference type="Proteomes" id="UP001549251"/>
    </source>
</evidence>
<dbReference type="PROSITE" id="PS50005">
    <property type="entry name" value="TPR"/>
    <property type="match status" value="6"/>
</dbReference>
<dbReference type="EMBL" id="JBEPSD010000003">
    <property type="protein sequence ID" value="MET4570835.1"/>
    <property type="molecule type" value="Genomic_DNA"/>
</dbReference>
<protein>
    <submittedName>
        <fullName evidence="2">PEP-CTERM system TPR-repeat lipoprotein</fullName>
    </submittedName>
</protein>
<dbReference type="RefSeq" id="WP_354552449.1">
    <property type="nucleotide sequence ID" value="NZ_JBEPSD010000003.1"/>
</dbReference>
<keyword evidence="1" id="KW-0802">TPR repeat</keyword>
<dbReference type="Proteomes" id="UP001549251">
    <property type="component" value="Unassembled WGS sequence"/>
</dbReference>
<feature type="repeat" description="TPR" evidence="1">
    <location>
        <begin position="546"/>
        <end position="579"/>
    </location>
</feature>
<organism evidence="2 3">
    <name type="scientific">Rhodanobacter soli</name>
    <dbReference type="NCBI Taxonomy" id="590609"/>
    <lineage>
        <taxon>Bacteria</taxon>
        <taxon>Pseudomonadati</taxon>
        <taxon>Pseudomonadota</taxon>
        <taxon>Gammaproteobacteria</taxon>
        <taxon>Lysobacterales</taxon>
        <taxon>Rhodanobacteraceae</taxon>
        <taxon>Rhodanobacter</taxon>
    </lineage>
</organism>
<dbReference type="NCBIfam" id="TIGR02917">
    <property type="entry name" value="PEP_TPR_lipo"/>
    <property type="match status" value="1"/>
</dbReference>
<dbReference type="SMART" id="SM00028">
    <property type="entry name" value="TPR"/>
    <property type="match status" value="15"/>
</dbReference>
<keyword evidence="2" id="KW-0449">Lipoprotein</keyword>
<dbReference type="Gene3D" id="1.25.40.10">
    <property type="entry name" value="Tetratricopeptide repeat domain"/>
    <property type="match status" value="6"/>
</dbReference>
<dbReference type="SUPFAM" id="SSF48452">
    <property type="entry name" value="TPR-like"/>
    <property type="match status" value="4"/>
</dbReference>
<dbReference type="Pfam" id="PF14559">
    <property type="entry name" value="TPR_19"/>
    <property type="match status" value="4"/>
</dbReference>
<keyword evidence="3" id="KW-1185">Reference proteome</keyword>